<evidence type="ECO:0000259" key="7">
    <source>
        <dbReference type="Pfam" id="PF00754"/>
    </source>
</evidence>
<dbReference type="CDD" id="cd06563">
    <property type="entry name" value="GH20_chitobiase-like"/>
    <property type="match status" value="1"/>
</dbReference>
<evidence type="ECO:0000256" key="2">
    <source>
        <dbReference type="ARBA" id="ARBA00006285"/>
    </source>
</evidence>
<feature type="domain" description="Glycoside hydrolase family 20 catalytic" evidence="6">
    <location>
        <begin position="157"/>
        <end position="486"/>
    </location>
</feature>
<dbReference type="Gene3D" id="2.60.120.260">
    <property type="entry name" value="Galactose-binding domain-like"/>
    <property type="match status" value="1"/>
</dbReference>
<comment type="catalytic activity">
    <reaction evidence="1">
        <text>Hydrolysis of terminal non-reducing N-acetyl-D-hexosamine residues in N-acetyl-beta-D-hexosaminides.</text>
        <dbReference type="EC" id="3.2.1.52"/>
    </reaction>
</comment>
<dbReference type="EMBL" id="JBHRTA010000062">
    <property type="protein sequence ID" value="MFC3200047.1"/>
    <property type="molecule type" value="Genomic_DNA"/>
</dbReference>
<dbReference type="Gene3D" id="3.30.379.10">
    <property type="entry name" value="Chitobiase/beta-hexosaminidase domain 2-like"/>
    <property type="match status" value="1"/>
</dbReference>
<dbReference type="Pfam" id="PF13290">
    <property type="entry name" value="CHB_HEX_C_1"/>
    <property type="match status" value="1"/>
</dbReference>
<comment type="caution">
    <text evidence="10">The sequence shown here is derived from an EMBL/GenBank/DDBJ whole genome shotgun (WGS) entry which is preliminary data.</text>
</comment>
<reference evidence="11" key="1">
    <citation type="journal article" date="2019" name="Int. J. Syst. Evol. Microbiol.">
        <title>The Global Catalogue of Microorganisms (GCM) 10K type strain sequencing project: providing services to taxonomists for standard genome sequencing and annotation.</title>
        <authorList>
            <consortium name="The Broad Institute Genomics Platform"/>
            <consortium name="The Broad Institute Genome Sequencing Center for Infectious Disease"/>
            <person name="Wu L."/>
            <person name="Ma J."/>
        </authorList>
    </citation>
    <scope>NUCLEOTIDE SEQUENCE [LARGE SCALE GENOMIC DNA]</scope>
    <source>
        <strain evidence="11">KCTC 52416</strain>
    </source>
</reference>
<feature type="domain" description="GH29D-like beta-sandwich" evidence="9">
    <location>
        <begin position="533"/>
        <end position="579"/>
    </location>
</feature>
<dbReference type="RefSeq" id="WP_379026254.1">
    <property type="nucleotide sequence ID" value="NZ_JBHRTA010000062.1"/>
</dbReference>
<evidence type="ECO:0000256" key="5">
    <source>
        <dbReference type="ARBA" id="ARBA00023295"/>
    </source>
</evidence>
<feature type="domain" description="F5/8 type C" evidence="7">
    <location>
        <begin position="617"/>
        <end position="729"/>
    </location>
</feature>
<dbReference type="InterPro" id="IPR059177">
    <property type="entry name" value="GH29D-like_dom"/>
</dbReference>
<dbReference type="Pfam" id="PF02838">
    <property type="entry name" value="Glyco_hydro_20b"/>
    <property type="match status" value="1"/>
</dbReference>
<evidence type="ECO:0000256" key="4">
    <source>
        <dbReference type="ARBA" id="ARBA00022801"/>
    </source>
</evidence>
<proteinExistence type="inferred from homology"/>
<gene>
    <name evidence="10" type="ORF">ACFOET_20675</name>
</gene>
<keyword evidence="11" id="KW-1185">Reference proteome</keyword>
<dbReference type="Pfam" id="PF00728">
    <property type="entry name" value="Glyco_hydro_20"/>
    <property type="match status" value="1"/>
</dbReference>
<dbReference type="SUPFAM" id="SSF55545">
    <property type="entry name" value="beta-N-acetylhexosaminidase-like domain"/>
    <property type="match status" value="1"/>
</dbReference>
<dbReference type="InterPro" id="IPR008979">
    <property type="entry name" value="Galactose-bd-like_sf"/>
</dbReference>
<dbReference type="InterPro" id="IPR029018">
    <property type="entry name" value="Hex-like_dom2"/>
</dbReference>
<dbReference type="PANTHER" id="PTHR22600:SF57">
    <property type="entry name" value="BETA-N-ACETYLHEXOSAMINIDASE"/>
    <property type="match status" value="1"/>
</dbReference>
<evidence type="ECO:0000259" key="8">
    <source>
        <dbReference type="Pfam" id="PF02838"/>
    </source>
</evidence>
<accession>A0ABV7JSF1</accession>
<organism evidence="10 11">
    <name type="scientific">Parapedobacter deserti</name>
    <dbReference type="NCBI Taxonomy" id="1912957"/>
    <lineage>
        <taxon>Bacteria</taxon>
        <taxon>Pseudomonadati</taxon>
        <taxon>Bacteroidota</taxon>
        <taxon>Sphingobacteriia</taxon>
        <taxon>Sphingobacteriales</taxon>
        <taxon>Sphingobacteriaceae</taxon>
        <taxon>Parapedobacter</taxon>
    </lineage>
</organism>
<dbReference type="SUPFAM" id="SSF49785">
    <property type="entry name" value="Galactose-binding domain-like"/>
    <property type="match status" value="1"/>
</dbReference>
<dbReference type="InterPro" id="IPR017853">
    <property type="entry name" value="GH"/>
</dbReference>
<dbReference type="Pfam" id="PF00754">
    <property type="entry name" value="F5_F8_type_C"/>
    <property type="match status" value="1"/>
</dbReference>
<dbReference type="PRINTS" id="PR00738">
    <property type="entry name" value="GLHYDRLASE20"/>
</dbReference>
<comment type="similarity">
    <text evidence="2">Belongs to the glycosyl hydrolase 20 family.</text>
</comment>
<dbReference type="InterPro" id="IPR015882">
    <property type="entry name" value="HEX_bac_N"/>
</dbReference>
<sequence>MAQFALRLILGLLVLPFVVAVPVFSQDQVSIIPQPSTLEIREGTFVFPAVTSLYAFEPFMEVASVLSEHPYTSFSAVERIRSHRRIPETGVRLIQARDIDRLPVNAYRLEVDTSGIQITAHGPAAMLHGIFTVLQLSYTLPNGRELPALLIEDKPRFGYRGLHLDASRHFYPVSFLKKFIDIMALYKFNTFHWHLTDGPGWRLEIKRYPKLTQKAAWRTHVEWQDWWQNGRRYLDEGHPNASGGYYTQEEARDLVTYAARKGITIIPEIEMLGNSGEVLAVYPQLSCTGTPYRHPTFCVGNEESFTFVRNVLQEIIPIFPSEYIHIGGEAVDKEAWNTCPKCKALMEKEGLEDVEELQDYAVKRIGRFLQSQGRKLIGWDALLEGGPPPSAVVMSWLDRESGVQAANAGHDVIITAPSKEPETIGEDIPLRSVYEYEPVSGISADKQKHVLGAQGNVWTEYLPTPAHVENMVFPRALALAEVAWSAPERRNWDDFAKRVHQHYLLLQRLGVNYRRPSFNVDLTVDFNADTLTNTVSMTSEQHKLGIRYTTDGEEPDAKSPLYTKPIELAVPAIVKAAYFIDSARVGPIAEAKADIHKAIGKSIQYQTPWDTYAAQKDSTLLNGQKGGKRPDDGQWQGFSNNFDVTIDLERREAINSVAVDFLLDPAANAQLPGEVKVLLSDNGKNFREVGTVRDDGPSDSSIRKVKTFQLDFDTVHTARYVRVVATNVQNALLLTDEVVVY</sequence>
<dbReference type="InterPro" id="IPR025705">
    <property type="entry name" value="Beta_hexosaminidase_sua/sub"/>
</dbReference>
<dbReference type="EC" id="3.2.1.52" evidence="3"/>
<evidence type="ECO:0000259" key="9">
    <source>
        <dbReference type="Pfam" id="PF13290"/>
    </source>
</evidence>
<evidence type="ECO:0000313" key="11">
    <source>
        <dbReference type="Proteomes" id="UP001595526"/>
    </source>
</evidence>
<dbReference type="InterPro" id="IPR000421">
    <property type="entry name" value="FA58C"/>
</dbReference>
<name>A0ABV7JSF1_9SPHI</name>
<protein>
    <recommendedName>
        <fullName evidence="3">beta-N-acetylhexosaminidase</fullName>
        <ecNumber evidence="3">3.2.1.52</ecNumber>
    </recommendedName>
</protein>
<dbReference type="SUPFAM" id="SSF51445">
    <property type="entry name" value="(Trans)glycosidases"/>
    <property type="match status" value="1"/>
</dbReference>
<keyword evidence="4" id="KW-0378">Hydrolase</keyword>
<evidence type="ECO:0000313" key="10">
    <source>
        <dbReference type="EMBL" id="MFC3200047.1"/>
    </source>
</evidence>
<dbReference type="Gene3D" id="3.20.20.80">
    <property type="entry name" value="Glycosidases"/>
    <property type="match status" value="1"/>
</dbReference>
<dbReference type="Proteomes" id="UP001595526">
    <property type="component" value="Unassembled WGS sequence"/>
</dbReference>
<dbReference type="InterPro" id="IPR015883">
    <property type="entry name" value="Glyco_hydro_20_cat"/>
</dbReference>
<evidence type="ECO:0000256" key="1">
    <source>
        <dbReference type="ARBA" id="ARBA00001231"/>
    </source>
</evidence>
<evidence type="ECO:0000256" key="3">
    <source>
        <dbReference type="ARBA" id="ARBA00012663"/>
    </source>
</evidence>
<feature type="domain" description="Beta-hexosaminidase bacterial type N-terminal" evidence="8">
    <location>
        <begin position="29"/>
        <end position="153"/>
    </location>
</feature>
<dbReference type="PANTHER" id="PTHR22600">
    <property type="entry name" value="BETA-HEXOSAMINIDASE"/>
    <property type="match status" value="1"/>
</dbReference>
<keyword evidence="5" id="KW-0326">Glycosidase</keyword>
<evidence type="ECO:0000259" key="6">
    <source>
        <dbReference type="Pfam" id="PF00728"/>
    </source>
</evidence>